<gene>
    <name evidence="1" type="ORF">LYNGBM3L_04960</name>
</gene>
<sequence length="55" mass="6170">MRKAHLIVMQTAVCAIGRVKEETVKNKTGQHSNNAELQKAPQVAWEVYFKLTADS</sequence>
<organism evidence="1 2">
    <name type="scientific">Moorena producens 3L</name>
    <dbReference type="NCBI Taxonomy" id="489825"/>
    <lineage>
        <taxon>Bacteria</taxon>
        <taxon>Bacillati</taxon>
        <taxon>Cyanobacteriota</taxon>
        <taxon>Cyanophyceae</taxon>
        <taxon>Coleofasciculales</taxon>
        <taxon>Coleofasciculaceae</taxon>
        <taxon>Moorena</taxon>
    </lineage>
</organism>
<dbReference type="Proteomes" id="UP000003959">
    <property type="component" value="Unassembled WGS sequence"/>
</dbReference>
<proteinExistence type="predicted"/>
<name>F4XRZ4_9CYAN</name>
<evidence type="ECO:0000313" key="2">
    <source>
        <dbReference type="Proteomes" id="UP000003959"/>
    </source>
</evidence>
<dbReference type="AlphaFoldDB" id="F4XRZ4"/>
<evidence type="ECO:0000313" key="1">
    <source>
        <dbReference type="EMBL" id="EGJ32713.1"/>
    </source>
</evidence>
<keyword evidence="2" id="KW-1185">Reference proteome</keyword>
<accession>F4XRZ4</accession>
<protein>
    <submittedName>
        <fullName evidence="1">Uncharacterized protein</fullName>
    </submittedName>
</protein>
<dbReference type="EMBL" id="GL890907">
    <property type="protein sequence ID" value="EGJ32713.1"/>
    <property type="molecule type" value="Genomic_DNA"/>
</dbReference>
<dbReference type="HOGENOM" id="CLU_3027355_0_0_3"/>
<reference evidence="2" key="1">
    <citation type="journal article" date="2011" name="Proc. Natl. Acad. Sci. U.S.A.">
        <title>Genomic insights into the physiology and ecology of the marine filamentous cyanobacterium Lyngbya majuscula.</title>
        <authorList>
            <person name="Jones A.C."/>
            <person name="Monroe E.A."/>
            <person name="Podell S."/>
            <person name="Hess W.R."/>
            <person name="Klages S."/>
            <person name="Esquenazi E."/>
            <person name="Niessen S."/>
            <person name="Hoover H."/>
            <person name="Rothmann M."/>
            <person name="Lasken R.S."/>
            <person name="Yates J.R.III."/>
            <person name="Reinhardt R."/>
            <person name="Kube M."/>
            <person name="Burkart M.D."/>
            <person name="Allen E.E."/>
            <person name="Dorrestein P.C."/>
            <person name="Gerwick W.H."/>
            <person name="Gerwick L."/>
        </authorList>
    </citation>
    <scope>NUCLEOTIDE SEQUENCE [LARGE SCALE GENOMIC DNA]</scope>
    <source>
        <strain evidence="2">3L</strain>
    </source>
</reference>